<evidence type="ECO:0000256" key="2">
    <source>
        <dbReference type="SAM" id="SignalP"/>
    </source>
</evidence>
<feature type="chain" id="PRO_5032665084" description="Apple domain-containing protein" evidence="2">
    <location>
        <begin position="19"/>
        <end position="3546"/>
    </location>
</feature>
<keyword evidence="4" id="KW-1185">Reference proteome</keyword>
<keyword evidence="2" id="KW-0732">Signal</keyword>
<evidence type="ECO:0008006" key="5">
    <source>
        <dbReference type="Google" id="ProtNLM"/>
    </source>
</evidence>
<name>A0A835YXQ5_9STRA</name>
<evidence type="ECO:0000256" key="1">
    <source>
        <dbReference type="SAM" id="MobiDB-lite"/>
    </source>
</evidence>
<feature type="signal peptide" evidence="2">
    <location>
        <begin position="1"/>
        <end position="18"/>
    </location>
</feature>
<feature type="region of interest" description="Disordered" evidence="1">
    <location>
        <begin position="3525"/>
        <end position="3546"/>
    </location>
</feature>
<evidence type="ECO:0000313" key="4">
    <source>
        <dbReference type="Proteomes" id="UP000664859"/>
    </source>
</evidence>
<proteinExistence type="predicted"/>
<organism evidence="3 4">
    <name type="scientific">Tribonema minus</name>
    <dbReference type="NCBI Taxonomy" id="303371"/>
    <lineage>
        <taxon>Eukaryota</taxon>
        <taxon>Sar</taxon>
        <taxon>Stramenopiles</taxon>
        <taxon>Ochrophyta</taxon>
        <taxon>PX clade</taxon>
        <taxon>Xanthophyceae</taxon>
        <taxon>Tribonematales</taxon>
        <taxon>Tribonemataceae</taxon>
        <taxon>Tribonema</taxon>
    </lineage>
</organism>
<dbReference type="SUPFAM" id="SSF57414">
    <property type="entry name" value="Hairpin loop containing domain-like"/>
    <property type="match status" value="1"/>
</dbReference>
<comment type="caution">
    <text evidence="3">The sequence shown here is derived from an EMBL/GenBank/DDBJ whole genome shotgun (WGS) entry which is preliminary data.</text>
</comment>
<protein>
    <recommendedName>
        <fullName evidence="5">Apple domain-containing protein</fullName>
    </recommendedName>
</protein>
<dbReference type="EMBL" id="JAFCMP010000514">
    <property type="protein sequence ID" value="KAG5178518.1"/>
    <property type="molecule type" value="Genomic_DNA"/>
</dbReference>
<gene>
    <name evidence="3" type="ORF">JKP88DRAFT_241888</name>
</gene>
<evidence type="ECO:0000313" key="3">
    <source>
        <dbReference type="EMBL" id="KAG5178518.1"/>
    </source>
</evidence>
<dbReference type="Proteomes" id="UP000664859">
    <property type="component" value="Unassembled WGS sequence"/>
</dbReference>
<sequence length="3546" mass="332448">MIWATTILSLAAARTAVAADLAWIASTTTYGTGDWSNASNWKPAAIPSAGDHVWIDAGVNGTVALNADVTLAGLNLASGTLNLTSSASITVTGVFNFSGGTLSATHAGSALRIQAGAAMHVLSMDEKILQDVLLALEGSADWSSGGDLLLHGAASISIGSAATLSIGSAGGSSSALRAASPWHYFNCTPNAKLNQEAILEYALAPSDPAYDALALLYGLPLLPAVFDRVSAVGAVSPRHLSSNMTDGTTDSYKLSAMLDAPSRELFNNSGFASTHTTYASVTTGGSVEDCASACWSDPLCQGFDFEPGNQICSRSALQMGRAGGLQDSSADPIPSTHCERLDSARDSTQLGVITVAPGGAITVLAGSDLEVDVPLSAAQGARLVLSADASLSITMGGALTLVELPSSSGDTAAVLISGAALDITAVTGSGTVSYAGGAGHGFPARAAGDDLTLSVGGALGVIVEGGDAATPACVLDLGDGTLAVTGNATVQLSTLEVRAAAVVLADAAVLRASVLQLDVAGAVTVERDALLDLTGGGDPAETGAGAGVRGTLGGSGGGFGGSGGNGYDQNTVGLCHGDDFRSPALVVGSGGGSTALYEKGGAGGGALVLSADSLQLDGRVAADGKSGGVGGGGGGSGGSIVINVTSTLSGAGTLSTNGGAGGVGGGLLVGGGGGGGRVAITCSGGLEGATAAGFTGTVAAQGGSQVTSTAEYTPVLAAAGTVYWMDADAGAGAVNNGILVVDNGGQVSGGAGTCLAAGAAALAVAAADIRNGARLAIDGAGLSFTVTSPPTGDGNGILAVTNNGTLSLPSALELRNLTVSVEAGGVLSGGESTLEIGSGGVLSLSDLGYANGAISAGSYMYDAVLVVDGGMLEFKSTMATSTANLTASTVTLHAGSLVRLTPSDAAHSALAVAISAAEVTSTGAQWQSTGVSSPANVVVSVTSSSAPAALSAGTTLSALTLEVAGAAGALWDGGDVTLLDAAVLRIAPNSAIYIGTTAGTISGAGAAAGSVDVHGALLQPSSTSNATVEVPVVLQPAAGLTLAGALRLVGGGSVGAGATVTVNAGGALDLAGGNFNFDTLSAVTGAGTIKWTAEATSNLPSTVSDGAPLLLLDGGTVTLTDGPYSLVAMTTSSGTLSIAAGVRIQVETLTASGATITLLAATSQLTISDAMSWSAGTIQGPGTLTIGSSAQLIITDGRAAPLTLSDFVRVDCTGTAQWLSGAVTSQQGSAFAVAAGATFAASAAAAWAPGAAVSSFTVTRDAVLTGGSDQPPLAAATGLSLEQCSAWCLAGGLEAAAPVGYGLAVNADAPCLSFQYEVSGGNCVLLAVNSPTFGAILSAAAPSDPAYSYYELVSVYITPAFTNHGDVVVSTSGLTAAAPSFAVSFYNNGTLTVDAAQSLVLTGGGSSTAAAHFNIAVGAALTFGGAASSDGYTFNATTALSGDGLIVLAAAASAHELPALIAASGLTVSATSGAQASCLSAAAATIDWALKSLLIDAATLSLASAAALTTAATLTLTSSAAVMASTDLSVTVGGAASLSGGASLSTAAAGAALNLTAASLDVQAAGTAISAAVATVTATDIAIGTGAAVTCSGGGTAIAGAGTGSSYWGAGGGYGGTGGGTGGGTCYGSVVEPAAFTGSAGGSSGTAAGGAGGGALTIVADTLALGGTVSCDGADGSSSGSGGGSGGGVAISIGTTMTGTGQISATGGSATSSGGGGGGGRIYISAPPNTPFLPVTGGLIGSGTGSVSVAGGGGSTAVLNGGSGTLLVEDASTQGQRLLVHNGGLAAYPTAATMLKLSAGASGLASTLSEVVVEGGAYLSFKGPGSIAITSELTADRCLPLLTTATGNSPTQHRREQYFKLRHSPTMFIACGDSVLSTAGDATGSVTATDAARITLPSPFALGPVTLALTGGAAIANTLALSVTAGAALNLTETGAVGLSAAAGSYTFSTLDVGGGVAFAAAAGAPAVVLQVEGDLTVAAAGKVHADATGYGGAAPVALGGAAAGAGPGGGASGAGGASGGSHGGYGAQGFATTGTVGNPYGDVMAPSAWGSGGGASQSHVGGAGGGAVKVIVGGAMACNGVLSADGHAARGPGAGGGAGGSISLTVAGTLTGSGKIRAVGGAGSAFSGGWGGAGSGGRIAITSANAASLPLTEVSAAGGGQTYSALGDSAPVQNSNREDVLKFLSGGGDAPAGPGTVFLHDTSAASQALVVDNTPPSGAASLTQFTPMKTMVSLSGAAGSHTAAWVGAQTLSLSTVTLRGGGALMLSACSVSLAAFSANCDGSADILVSTGSVLTPQGGALSLPAGARLAVLSGGQISAVTSVTVGASGALTLGAASRTAGAAAAAYAFASLTVASGGSVTTVDDAGSGGAIVITAASVDVQAGGVISADGGGYAGGAAGGRVLAQGPLAGASKYDAGYGGGHVGGLSAYGDPLFPARGGSGGGGTARAAGGAGGGALHITADALHAAGSATLSTVASMAVTSVTAGDGTGVVTVLSGATLSAQPAGADLVIDNVTLEVEDGGALAGWGALIVRAGGVLQLSSTSIGTGPGAFDFTTVSVAAGGIIRVVASAAATTSTATAVTLRAGSINVAAGGLITGVGTGGASTSRTAVAAASAGSAAVGADGGGGGGGHAGSGGSGYGAEYGAHNAVGGSWHGAAFGPQHIGGGGGAGAFGDGGPGGAAVKLVTTGGGDITIDGIIDMSGAPAATATGGGGGAGGSIWLSAGGALRGSGALTANGGSGDWAAPLAAGGGGSGGRIACVGSTDPWGASDNALSVSARGGAQAALGLSAAATAAAGAAWLPAAAAAAQAAAPGAAVVGQAAAGSVAYGTTAGVWSRLVVAGAGAAAGASAAAMLACAVPDVAAAVDVIEVTLAQVAIVSAGAVLTASAVTANALIGAAGSVTVAAGAALAVPDGFIASAAVGIAIEGTLTAAGSVLLVGATLSIDSSTAQLAIAGALTLSNGAKVTGANINIAVPNLNLCATCTIDASYLGYQGGTAGVVGDAAGPGAGAFGLQGGSGGGHGGLGIPSASALAQQRFEAWPYDDAAAVVANSMGNIANGGAAYGSASTPTTAGSGGGAGAASDAGGGGGGGVVTLVIGDAFQLDGQVLALGQSGGGGGGGGGAGGSIHVTCDALRGAGTLLADGGLGAGSSADGSGSGGGGRVALAAADASAFTGAMRARSGAAAHSATALLELATAPAYQGSVYRAGDALISSVVAADGGGAPGYGAGDTIAVHYSRAQQLPVQVITSSGTGSGARGAAAAADAVIRGSWRVGYAFARWSPALSTQASAADVQAALLALDGAVAGAAIAVTRAAGADGAGWQWSVTFADVGVSAPPLRLRVDASRAYTTDANAAFSVAYAADAGVAAEVPAAAVLSAWLLPGQAIGAAHTAAWASPSTLLITVTNVTGAAPPVVGTFAVEAAGGAAIPTVDGTSTLMATAASILDRLPANSGDSTSVMGGQHCARPQPQQPLPRCQATASTTVAGHGQYCMLHRLQTTCCGDAYTRMPSLQFYQGQRRCRQQQRRQPNASRITGRAQKLTCS</sequence>
<accession>A0A835YXQ5</accession>
<reference evidence="3" key="1">
    <citation type="submission" date="2021-02" db="EMBL/GenBank/DDBJ databases">
        <title>First Annotated Genome of the Yellow-green Alga Tribonema minus.</title>
        <authorList>
            <person name="Mahan K.M."/>
        </authorList>
    </citation>
    <scope>NUCLEOTIDE SEQUENCE</scope>
    <source>
        <strain evidence="3">UTEX B ZZ1240</strain>
    </source>
</reference>